<keyword evidence="3" id="KW-1185">Reference proteome</keyword>
<sequence length="119" mass="12681">MVGSRIGTPSPADQAVRDDTYHLPDNNLLWAMENPRLANVGPTPTGAAGKLLLTRVLPRRTTVLTAINCGAANVARSNRCRRCPRHDSRRSGPPQRITPADAATHLVTGGTGSTRYGIS</sequence>
<accession>G8XD80</accession>
<dbReference type="KEGG" id="sct:SCAT_p0901"/>
<dbReference type="EMBL" id="CP003229">
    <property type="protein sequence ID" value="AEW99026.1"/>
    <property type="molecule type" value="Genomic_DNA"/>
</dbReference>
<evidence type="ECO:0000313" key="3">
    <source>
        <dbReference type="Proteomes" id="UP000007842"/>
    </source>
</evidence>
<proteinExistence type="predicted"/>
<dbReference type="Proteomes" id="UP000007842">
    <property type="component" value="Plasmid pSCATT"/>
</dbReference>
<feature type="region of interest" description="Disordered" evidence="1">
    <location>
        <begin position="82"/>
        <end position="119"/>
    </location>
</feature>
<reference evidence="3" key="1">
    <citation type="submission" date="2011-12" db="EMBL/GenBank/DDBJ databases">
        <title>Complete genome sequence of Streptomyces cattleya strain DSM 46488.</title>
        <authorList>
            <person name="Ou H.-Y."/>
            <person name="Li P."/>
            <person name="Zhao C."/>
            <person name="O'Hagan D."/>
            <person name="Deng Z."/>
        </authorList>
    </citation>
    <scope>NUCLEOTIDE SEQUENCE [LARGE SCALE GENOMIC DNA]</scope>
    <source>
        <strain evidence="3">ATCC 35852 / DSM 46488 / JCM 4925 / NBRC 14057 / NRRL 8057</strain>
        <plasmid evidence="3">Plasmid pSCATT</plasmid>
    </source>
</reference>
<dbReference type="KEGG" id="scy:SCATT_p08330"/>
<protein>
    <submittedName>
        <fullName evidence="2">Uncharacterized protein</fullName>
    </submittedName>
</protein>
<evidence type="ECO:0000256" key="1">
    <source>
        <dbReference type="SAM" id="MobiDB-lite"/>
    </source>
</evidence>
<dbReference type="HOGENOM" id="CLU_2060035_0_0_11"/>
<dbReference type="AlphaFoldDB" id="F8JNK6"/>
<evidence type="ECO:0000313" key="2">
    <source>
        <dbReference type="EMBL" id="AEW99026.1"/>
    </source>
</evidence>
<gene>
    <name evidence="2" type="ordered locus">SCATT_p08330</name>
</gene>
<dbReference type="RefSeq" id="WP_014151353.1">
    <property type="nucleotide sequence ID" value="NC_016113.1"/>
</dbReference>
<accession>F8JNK6</accession>
<geneLocation type="plasmid" evidence="2 3">
    <name>pSCATT</name>
</geneLocation>
<dbReference type="PATRIC" id="fig|1003195.11.peg.870"/>
<name>F8JNK6_STREN</name>
<organism evidence="2 3">
    <name type="scientific">Streptantibioticus cattleyicolor (strain ATCC 35852 / DSM 46488 / JCM 4925 / NBRC 14057 / NRRL 8057)</name>
    <name type="common">Streptomyces cattleya</name>
    <dbReference type="NCBI Taxonomy" id="1003195"/>
    <lineage>
        <taxon>Bacteria</taxon>
        <taxon>Bacillati</taxon>
        <taxon>Actinomycetota</taxon>
        <taxon>Actinomycetes</taxon>
        <taxon>Kitasatosporales</taxon>
        <taxon>Streptomycetaceae</taxon>
        <taxon>Streptantibioticus</taxon>
    </lineage>
</organism>
<keyword evidence="2" id="KW-0614">Plasmid</keyword>